<organism evidence="5 6">
    <name type="scientific">Myriangium duriaei CBS 260.36</name>
    <dbReference type="NCBI Taxonomy" id="1168546"/>
    <lineage>
        <taxon>Eukaryota</taxon>
        <taxon>Fungi</taxon>
        <taxon>Dikarya</taxon>
        <taxon>Ascomycota</taxon>
        <taxon>Pezizomycotina</taxon>
        <taxon>Dothideomycetes</taxon>
        <taxon>Dothideomycetidae</taxon>
        <taxon>Myriangiales</taxon>
        <taxon>Myriangiaceae</taxon>
        <taxon>Myriangium</taxon>
    </lineage>
</organism>
<dbReference type="OrthoDB" id="10264728at2759"/>
<dbReference type="SUPFAM" id="SSF55729">
    <property type="entry name" value="Acyl-CoA N-acyltransferases (Nat)"/>
    <property type="match status" value="1"/>
</dbReference>
<keyword evidence="2" id="KW-0012">Acyltransferase</keyword>
<dbReference type="Proteomes" id="UP000799439">
    <property type="component" value="Unassembled WGS sequence"/>
</dbReference>
<reference evidence="5" key="1">
    <citation type="journal article" date="2020" name="Stud. Mycol.">
        <title>101 Dothideomycetes genomes: a test case for predicting lifestyles and emergence of pathogens.</title>
        <authorList>
            <person name="Haridas S."/>
            <person name="Albert R."/>
            <person name="Binder M."/>
            <person name="Bloem J."/>
            <person name="Labutti K."/>
            <person name="Salamov A."/>
            <person name="Andreopoulos B."/>
            <person name="Baker S."/>
            <person name="Barry K."/>
            <person name="Bills G."/>
            <person name="Bluhm B."/>
            <person name="Cannon C."/>
            <person name="Castanera R."/>
            <person name="Culley D."/>
            <person name="Daum C."/>
            <person name="Ezra D."/>
            <person name="Gonzalez J."/>
            <person name="Henrissat B."/>
            <person name="Kuo A."/>
            <person name="Liang C."/>
            <person name="Lipzen A."/>
            <person name="Lutzoni F."/>
            <person name="Magnuson J."/>
            <person name="Mondo S."/>
            <person name="Nolan M."/>
            <person name="Ohm R."/>
            <person name="Pangilinan J."/>
            <person name="Park H.-J."/>
            <person name="Ramirez L."/>
            <person name="Alfaro M."/>
            <person name="Sun H."/>
            <person name="Tritt A."/>
            <person name="Yoshinaga Y."/>
            <person name="Zwiers L.-H."/>
            <person name="Turgeon B."/>
            <person name="Goodwin S."/>
            <person name="Spatafora J."/>
            <person name="Crous P."/>
            <person name="Grigoriev I."/>
        </authorList>
    </citation>
    <scope>NUCLEOTIDE SEQUENCE</scope>
    <source>
        <strain evidence="5">CBS 260.36</strain>
    </source>
</reference>
<name>A0A9P4J5U8_9PEZI</name>
<keyword evidence="6" id="KW-1185">Reference proteome</keyword>
<accession>A0A9P4J5U8</accession>
<feature type="compositionally biased region" description="Basic and acidic residues" evidence="3">
    <location>
        <begin position="175"/>
        <end position="184"/>
    </location>
</feature>
<evidence type="ECO:0000256" key="3">
    <source>
        <dbReference type="SAM" id="MobiDB-lite"/>
    </source>
</evidence>
<dbReference type="GO" id="GO:0004596">
    <property type="term" value="F:protein-N-terminal amino-acid acetyltransferase activity"/>
    <property type="evidence" value="ECO:0007669"/>
    <property type="project" value="TreeGrafter"/>
</dbReference>
<dbReference type="InterPro" id="IPR051646">
    <property type="entry name" value="NatB_acetyltransferase_subunit"/>
</dbReference>
<keyword evidence="1" id="KW-0808">Transferase</keyword>
<dbReference type="Pfam" id="PF00583">
    <property type="entry name" value="Acetyltransf_1"/>
    <property type="match status" value="1"/>
</dbReference>
<proteinExistence type="predicted"/>
<dbReference type="PANTHER" id="PTHR45910:SF1">
    <property type="entry name" value="N-ALPHA-ACETYLTRANSFERASE 20"/>
    <property type="match status" value="1"/>
</dbReference>
<evidence type="ECO:0000313" key="6">
    <source>
        <dbReference type="Proteomes" id="UP000799439"/>
    </source>
</evidence>
<dbReference type="InterPro" id="IPR016181">
    <property type="entry name" value="Acyl_CoA_acyltransferase"/>
</dbReference>
<dbReference type="Gene3D" id="3.40.630.30">
    <property type="match status" value="1"/>
</dbReference>
<protein>
    <submittedName>
        <fullName evidence="5">N-acetyltransferase 5</fullName>
    </submittedName>
</protein>
<evidence type="ECO:0000256" key="1">
    <source>
        <dbReference type="ARBA" id="ARBA00022679"/>
    </source>
</evidence>
<dbReference type="PROSITE" id="PS51186">
    <property type="entry name" value="GNAT"/>
    <property type="match status" value="1"/>
</dbReference>
<dbReference type="GO" id="GO:0031416">
    <property type="term" value="C:NatB complex"/>
    <property type="evidence" value="ECO:0007669"/>
    <property type="project" value="TreeGrafter"/>
</dbReference>
<comment type="caution">
    <text evidence="5">The sequence shown here is derived from an EMBL/GenBank/DDBJ whole genome shotgun (WGS) entry which is preliminary data.</text>
</comment>
<evidence type="ECO:0000313" key="5">
    <source>
        <dbReference type="EMBL" id="KAF2155962.1"/>
    </source>
</evidence>
<dbReference type="PANTHER" id="PTHR45910">
    <property type="entry name" value="N-ALPHA-ACETYLTRANSFERASE 20"/>
    <property type="match status" value="1"/>
</dbReference>
<feature type="region of interest" description="Disordered" evidence="3">
    <location>
        <begin position="175"/>
        <end position="195"/>
    </location>
</feature>
<evidence type="ECO:0000256" key="2">
    <source>
        <dbReference type="ARBA" id="ARBA00023315"/>
    </source>
</evidence>
<sequence length="195" mass="22370">MSSIRQMTPTDLLRFNSCNLDPLTETYNIGFYIEYFTKWPELCLVQEDREGTIEGYSKLESSPYPPPRPYVPGDAYFRGSGAQGQNYLPLHVHVTCLTVSPAARRLGHASRLTGALERHGDARNAWFVDLFVRKSNDAAVRLYRKMGYSVWRTVKGYYNDGEDAWDMRRPLKRDKGRETVREGGEDIPVDPGEVW</sequence>
<gene>
    <name evidence="5" type="ORF">K461DRAFT_290932</name>
</gene>
<feature type="domain" description="N-acetyltransferase" evidence="4">
    <location>
        <begin position="2"/>
        <end position="172"/>
    </location>
</feature>
<dbReference type="InterPro" id="IPR000182">
    <property type="entry name" value="GNAT_dom"/>
</dbReference>
<dbReference type="AlphaFoldDB" id="A0A9P4J5U8"/>
<evidence type="ECO:0000259" key="4">
    <source>
        <dbReference type="PROSITE" id="PS51186"/>
    </source>
</evidence>
<dbReference type="EMBL" id="ML996082">
    <property type="protein sequence ID" value="KAF2155962.1"/>
    <property type="molecule type" value="Genomic_DNA"/>
</dbReference>